<reference evidence="2" key="1">
    <citation type="submission" date="2025-08" db="UniProtKB">
        <authorList>
            <consortium name="Ensembl"/>
        </authorList>
    </citation>
    <scope>IDENTIFICATION</scope>
</reference>
<evidence type="ECO:0000313" key="3">
    <source>
        <dbReference type="Proteomes" id="UP000694424"/>
    </source>
</evidence>
<protein>
    <submittedName>
        <fullName evidence="2">Uncharacterized protein</fullName>
    </submittedName>
</protein>
<keyword evidence="3" id="KW-1185">Reference proteome</keyword>
<dbReference type="Proteomes" id="UP000694424">
    <property type="component" value="Unplaced"/>
</dbReference>
<proteinExistence type="predicted"/>
<dbReference type="Ensembl" id="ENSAOWT00000028813.1">
    <property type="protein sequence ID" value="ENSAOWP00000025424.1"/>
    <property type="gene ID" value="ENSAOWG00000017186.1"/>
</dbReference>
<dbReference type="AlphaFoldDB" id="A0A8B9QG12"/>
<feature type="signal peptide" evidence="1">
    <location>
        <begin position="1"/>
        <end position="17"/>
    </location>
</feature>
<reference evidence="2" key="2">
    <citation type="submission" date="2025-09" db="UniProtKB">
        <authorList>
            <consortium name="Ensembl"/>
        </authorList>
    </citation>
    <scope>IDENTIFICATION</scope>
</reference>
<keyword evidence="1" id="KW-0732">Signal</keyword>
<accession>A0A8B9QG12</accession>
<feature type="chain" id="PRO_5034852662" evidence="1">
    <location>
        <begin position="18"/>
        <end position="119"/>
    </location>
</feature>
<evidence type="ECO:0000313" key="2">
    <source>
        <dbReference type="Ensembl" id="ENSAOWP00000025424.1"/>
    </source>
</evidence>
<organism evidence="2 3">
    <name type="scientific">Apteryx owenii</name>
    <name type="common">Little spotted kiwi</name>
    <dbReference type="NCBI Taxonomy" id="8824"/>
    <lineage>
        <taxon>Eukaryota</taxon>
        <taxon>Metazoa</taxon>
        <taxon>Chordata</taxon>
        <taxon>Craniata</taxon>
        <taxon>Vertebrata</taxon>
        <taxon>Euteleostomi</taxon>
        <taxon>Archelosauria</taxon>
        <taxon>Archosauria</taxon>
        <taxon>Dinosauria</taxon>
        <taxon>Saurischia</taxon>
        <taxon>Theropoda</taxon>
        <taxon>Coelurosauria</taxon>
        <taxon>Aves</taxon>
        <taxon>Palaeognathae</taxon>
        <taxon>Apterygiformes</taxon>
        <taxon>Apterygidae</taxon>
        <taxon>Apteryx</taxon>
    </lineage>
</organism>
<name>A0A8B9QG12_APTOW</name>
<sequence length="119" mass="13408">HYFQLLLVGVLERQVAAQDLQEHAAELLRRDVVQQGVHHRAQVEEGVGDGKKSDVRSEVGDGPVLLRFNSSHDPSNLVWHPAYCQSRNDQPWVQKEEERVCTCGKKNHKILSISSALTC</sequence>
<evidence type="ECO:0000256" key="1">
    <source>
        <dbReference type="SAM" id="SignalP"/>
    </source>
</evidence>